<dbReference type="InterPro" id="IPR050206">
    <property type="entry name" value="FtsK/SpoIIIE/SftA"/>
</dbReference>
<keyword evidence="5" id="KW-0812">Transmembrane</keyword>
<dbReference type="SUPFAM" id="SSF49879">
    <property type="entry name" value="SMAD/FHA domain"/>
    <property type="match status" value="1"/>
</dbReference>
<dbReference type="PROSITE" id="PS50901">
    <property type="entry name" value="FTSK"/>
    <property type="match status" value="2"/>
</dbReference>
<dbReference type="InterPro" id="IPR002543">
    <property type="entry name" value="FtsK_dom"/>
</dbReference>
<dbReference type="PANTHER" id="PTHR22683">
    <property type="entry name" value="SPORULATION PROTEIN RELATED"/>
    <property type="match status" value="1"/>
</dbReference>
<dbReference type="GO" id="GO:0005524">
    <property type="term" value="F:ATP binding"/>
    <property type="evidence" value="ECO:0007669"/>
    <property type="project" value="UniProtKB-UniRule"/>
</dbReference>
<keyword evidence="1" id="KW-0597">Phosphoprotein</keyword>
<keyword evidence="3 4" id="KW-0067">ATP-binding</keyword>
<evidence type="ECO:0000256" key="3">
    <source>
        <dbReference type="ARBA" id="ARBA00022840"/>
    </source>
</evidence>
<feature type="domain" description="FtsK" evidence="7">
    <location>
        <begin position="997"/>
        <end position="1190"/>
    </location>
</feature>
<evidence type="ECO:0000313" key="9">
    <source>
        <dbReference type="Proteomes" id="UP000325003"/>
    </source>
</evidence>
<evidence type="ECO:0000259" key="7">
    <source>
        <dbReference type="PROSITE" id="PS50901"/>
    </source>
</evidence>
<proteinExistence type="predicted"/>
<name>A0A5B1LLG4_9ACTN</name>
<dbReference type="InterPro" id="IPR032030">
    <property type="entry name" value="YscD_cytoplasmic_dom"/>
</dbReference>
<dbReference type="PANTHER" id="PTHR22683:SF1">
    <property type="entry name" value="TYPE VII SECRETION SYSTEM PROTEIN ESSC"/>
    <property type="match status" value="1"/>
</dbReference>
<dbReference type="GO" id="GO:0003677">
    <property type="term" value="F:DNA binding"/>
    <property type="evidence" value="ECO:0007669"/>
    <property type="project" value="InterPro"/>
</dbReference>
<reference evidence="8 9" key="2">
    <citation type="submission" date="2019-09" db="EMBL/GenBank/DDBJ databases">
        <authorList>
            <person name="Jin C."/>
        </authorList>
    </citation>
    <scope>NUCLEOTIDE SEQUENCE [LARGE SCALE GENOMIC DNA]</scope>
    <source>
        <strain evidence="8 9">BN130099</strain>
    </source>
</reference>
<comment type="caution">
    <text evidence="8">The sequence shown here is derived from an EMBL/GenBank/DDBJ whole genome shotgun (WGS) entry which is preliminary data.</text>
</comment>
<keyword evidence="5" id="KW-0472">Membrane</keyword>
<dbReference type="InterPro" id="IPR008984">
    <property type="entry name" value="SMAD_FHA_dom_sf"/>
</dbReference>
<evidence type="ECO:0000256" key="2">
    <source>
        <dbReference type="ARBA" id="ARBA00022741"/>
    </source>
</evidence>
<dbReference type="Pfam" id="PF01580">
    <property type="entry name" value="FtsK_SpoIIIE"/>
    <property type="match status" value="2"/>
</dbReference>
<dbReference type="EMBL" id="VUJV01000001">
    <property type="protein sequence ID" value="KAA1421552.1"/>
    <property type="molecule type" value="Genomic_DNA"/>
</dbReference>
<dbReference type="InterPro" id="IPR000253">
    <property type="entry name" value="FHA_dom"/>
</dbReference>
<keyword evidence="5" id="KW-1133">Transmembrane helix</keyword>
<dbReference type="PROSITE" id="PS50006">
    <property type="entry name" value="FHA_DOMAIN"/>
    <property type="match status" value="1"/>
</dbReference>
<dbReference type="Proteomes" id="UP000325003">
    <property type="component" value="Unassembled WGS sequence"/>
</dbReference>
<dbReference type="Gene3D" id="2.60.200.20">
    <property type="match status" value="1"/>
</dbReference>
<dbReference type="Gene3D" id="3.40.50.300">
    <property type="entry name" value="P-loop containing nucleotide triphosphate hydrolases"/>
    <property type="match status" value="4"/>
</dbReference>
<dbReference type="SUPFAM" id="SSF52540">
    <property type="entry name" value="P-loop containing nucleoside triphosphate hydrolases"/>
    <property type="match status" value="2"/>
</dbReference>
<evidence type="ECO:0000256" key="1">
    <source>
        <dbReference type="ARBA" id="ARBA00022553"/>
    </source>
</evidence>
<feature type="binding site" evidence="4">
    <location>
        <begin position="695"/>
        <end position="702"/>
    </location>
    <ligand>
        <name>ATP</name>
        <dbReference type="ChEBI" id="CHEBI:30616"/>
    </ligand>
</feature>
<dbReference type="InterPro" id="IPR003593">
    <property type="entry name" value="AAA+_ATPase"/>
</dbReference>
<protein>
    <submittedName>
        <fullName evidence="8">FHA domain-containing protein</fullName>
    </submittedName>
</protein>
<reference evidence="8 9" key="1">
    <citation type="submission" date="2019-09" db="EMBL/GenBank/DDBJ databases">
        <title>Nocardioides panacisoli sp. nov., isolated from the soil of a ginseng field.</title>
        <authorList>
            <person name="Cho C."/>
        </authorList>
    </citation>
    <scope>NUCLEOTIDE SEQUENCE [LARGE SCALE GENOMIC DNA]</scope>
    <source>
        <strain evidence="8 9">BN130099</strain>
    </source>
</reference>
<sequence>MKVKVGLVQPQHAAPPDNIQIVADATATVGDVAGALAGSDRRQGQFQTERGVTLARAGHGTTPQPLDPEQTLIDSGIQSGSTLTIAYADTVAATRAGAPTVAVLRVLEGRDAGMEFPLRLGSSTIGRAADCEVRLKDPSVSKQHARIIVGARVEVVDIGSSNGVVVGGVQVSRLAVAVGDVIELGDTTVSVVSLAASGPSASTDVAFVRSPRVLRRPVPTPIELPQPPRPRQGVRFPWLMLMVPLLMGGILFWRLQTSANSRGSSTFSLIFILMTPLLMVANFIEQRRQRSITMKEEIAEFESALDTCRRQLADGHEQERHQLGEMHPSLAACLDAVDRHAEVLWSRRPEHPEFLNVRFGLGNIPPHHQAVLPRAGGLPEFRQRSEALAAEYALLQNAPVVGNLRVVGGLGIAGPPQRREGVARAAVAQIAMLHSPAEVVLACLTSSTNRRTWDWVEWLPHTSSAHSPLPNHLSADPGTGTVLLNEIEQLITTRSGGAAARLRGPIDDSDKPDLPAVPSVIVIVDDTAVDIARLTRVAELGPDVGVFVLWIADAASGLPASCRTFAVVDGGSGSVGMVREEVRVDAVAMEVLEASDAAMLARRLAPLVDAGRPVEDESDLPRSVSVVSLLGQEASDDADVVIARWRENQSLVVRDGSPPVVREHASGLRAIVGHAGSEPFAIDLRSQGPHALIGGTTGAGKSEFLQAWVLGLAHAYSPDRVTFLFVDYKGGAAFANCVELPHCVGMVTDLSPYLVRRALRSLRAELHYRERLLNEKGKKDLIDLEKSGDPDCPPSLIIVVDEFAALASEVPDFVEGVVDVAQRGRSLGLHLVLATQRPAGVIKDNIRANTNLRIALRMADESDSLDVLGSSMAAHFPTSIPGRGAAKTGPGRITSFQSAFPGARTAPELETPPIEVTDLDFGGGRQWKLPERPSIGQSVAKDIDRVVTTIRAACARAEIPAPRKPWLDSLAAIYSLRALQPRRDIRIPIGVVDVPDHQSQVIEYYRPDSDGNLLIVGTGGSGKTTALRTLAAASAITPGGGVVHVYGLDFGTGALASLEALPNVGSIINGEDEERIQRLISYLGEVIEERAGRYAGVAAANLDDYRRLANQPQEPRLLILLDGFSNFRTAYETTTGAWLYQRFQRILLDGRAVGVHVAMTADRPAAVPGSVMSAFQRRIVLRQADEDAYLSMGVPRDVLNATSPAGRAIWEETGQEMQIAVLLSDEHVKAAIASAAAQVAAIDQLGVRLAEHHTRPPAVQSLPSLVNAAALPTEVRGRPALGIADTTLAPIGFDPAGVIMVAGPPQSGRTNAVRWLATSLRRRWPDLRIVHLSTRRSPLSGLDLWTQSADHEEAVKAVLESLDALGPITPAASPDAAPPMALVVEYLPDFVGSGVEQPLLKRIQAMRRAGCPVIAEAETPAWTSSWPLTMEIRNGRTGLLLQPDQADGESLLRTALPRIRRADFPAGRGFWVKGGAVAKVQLPLVEE</sequence>
<feature type="transmembrane region" description="Helical" evidence="5">
    <location>
        <begin position="236"/>
        <end position="255"/>
    </location>
</feature>
<evidence type="ECO:0000256" key="5">
    <source>
        <dbReference type="SAM" id="Phobius"/>
    </source>
</evidence>
<feature type="binding site" evidence="4">
    <location>
        <begin position="1017"/>
        <end position="1024"/>
    </location>
    <ligand>
        <name>ATP</name>
        <dbReference type="ChEBI" id="CHEBI:30616"/>
    </ligand>
</feature>
<feature type="transmembrane region" description="Helical" evidence="5">
    <location>
        <begin position="267"/>
        <end position="284"/>
    </location>
</feature>
<feature type="domain" description="FtsK" evidence="7">
    <location>
        <begin position="677"/>
        <end position="865"/>
    </location>
</feature>
<dbReference type="CDD" id="cd00060">
    <property type="entry name" value="FHA"/>
    <property type="match status" value="1"/>
</dbReference>
<gene>
    <name evidence="8" type="ORF">F0U44_04500</name>
</gene>
<keyword evidence="9" id="KW-1185">Reference proteome</keyword>
<dbReference type="SMART" id="SM00240">
    <property type="entry name" value="FHA"/>
    <property type="match status" value="1"/>
</dbReference>
<evidence type="ECO:0000259" key="6">
    <source>
        <dbReference type="PROSITE" id="PS50006"/>
    </source>
</evidence>
<evidence type="ECO:0000313" key="8">
    <source>
        <dbReference type="EMBL" id="KAA1421552.1"/>
    </source>
</evidence>
<organism evidence="8 9">
    <name type="scientific">Nocardioides humilatus</name>
    <dbReference type="NCBI Taxonomy" id="2607660"/>
    <lineage>
        <taxon>Bacteria</taxon>
        <taxon>Bacillati</taxon>
        <taxon>Actinomycetota</taxon>
        <taxon>Actinomycetes</taxon>
        <taxon>Propionibacteriales</taxon>
        <taxon>Nocardioidaceae</taxon>
        <taxon>Nocardioides</taxon>
    </lineage>
</organism>
<accession>A0A5B1LLG4</accession>
<dbReference type="RefSeq" id="WP_149727012.1">
    <property type="nucleotide sequence ID" value="NZ_VUJV01000001.1"/>
</dbReference>
<feature type="domain" description="FHA" evidence="6">
    <location>
        <begin position="123"/>
        <end position="171"/>
    </location>
</feature>
<dbReference type="SMART" id="SM00382">
    <property type="entry name" value="AAA"/>
    <property type="match status" value="2"/>
</dbReference>
<dbReference type="Pfam" id="PF16697">
    <property type="entry name" value="Yop-YscD_cpl"/>
    <property type="match status" value="1"/>
</dbReference>
<keyword evidence="2 4" id="KW-0547">Nucleotide-binding</keyword>
<evidence type="ECO:0000256" key="4">
    <source>
        <dbReference type="PROSITE-ProRule" id="PRU00289"/>
    </source>
</evidence>
<dbReference type="InterPro" id="IPR027417">
    <property type="entry name" value="P-loop_NTPase"/>
</dbReference>
<dbReference type="CDD" id="cd01127">
    <property type="entry name" value="TrwB_TraG_TraD_VirD4"/>
    <property type="match status" value="1"/>
</dbReference>